<dbReference type="InterPro" id="IPR011009">
    <property type="entry name" value="Kinase-like_dom_sf"/>
</dbReference>
<gene>
    <name evidence="2" type="ORF">BW732_07580</name>
</gene>
<dbReference type="Gene3D" id="3.90.1200.10">
    <property type="match status" value="1"/>
</dbReference>
<dbReference type="EMBL" id="CP019609">
    <property type="protein sequence ID" value="AQP54092.1"/>
    <property type="molecule type" value="Genomic_DNA"/>
</dbReference>
<proteinExistence type="predicted"/>
<dbReference type="Pfam" id="PF01636">
    <property type="entry name" value="APH"/>
    <property type="match status" value="1"/>
</dbReference>
<dbReference type="KEGG" id="vpi:BW732_07580"/>
<dbReference type="SUPFAM" id="SSF56112">
    <property type="entry name" value="Protein kinase-like (PK-like)"/>
    <property type="match status" value="1"/>
</dbReference>
<dbReference type="Proteomes" id="UP000188246">
    <property type="component" value="Chromosome"/>
</dbReference>
<dbReference type="InterPro" id="IPR002575">
    <property type="entry name" value="Aminoglycoside_PTrfase"/>
</dbReference>
<evidence type="ECO:0000313" key="2">
    <source>
        <dbReference type="EMBL" id="AQP54092.1"/>
    </source>
</evidence>
<dbReference type="PANTHER" id="PTHR40086">
    <property type="entry name" value="PHOSPHOTRANSFERASE YTMP-RELATED"/>
    <property type="match status" value="1"/>
</dbReference>
<feature type="domain" description="Aminoglycoside phosphotransferase" evidence="1">
    <location>
        <begin position="40"/>
        <end position="224"/>
    </location>
</feature>
<dbReference type="RefSeq" id="WP_161485536.1">
    <property type="nucleotide sequence ID" value="NZ_CP019609.1"/>
</dbReference>
<protein>
    <recommendedName>
        <fullName evidence="1">Aminoglycoside phosphotransferase domain-containing protein</fullName>
    </recommendedName>
</protein>
<reference evidence="2 3" key="1">
    <citation type="journal article" date="2010" name="Int. J. Syst. Evol. Microbiol.">
        <title>Vagococcus penaei sp. nov., isolated from spoilage microbiota of cooked shrimp (Penaeus vannamei).</title>
        <authorList>
            <person name="Jaffres E."/>
            <person name="Prevost H."/>
            <person name="Rossero A."/>
            <person name="Joffraud J.J."/>
            <person name="Dousset X."/>
        </authorList>
    </citation>
    <scope>NUCLEOTIDE SEQUENCE [LARGE SCALE GENOMIC DNA]</scope>
    <source>
        <strain evidence="2 3">CD276</strain>
    </source>
</reference>
<evidence type="ECO:0000259" key="1">
    <source>
        <dbReference type="Pfam" id="PF01636"/>
    </source>
</evidence>
<dbReference type="PANTHER" id="PTHR40086:SF1">
    <property type="entry name" value="CELL CYCLE REGULATOR CCRZ"/>
    <property type="match status" value="1"/>
</dbReference>
<name>A0A1Q2D6Y1_9ENTE</name>
<keyword evidence="3" id="KW-1185">Reference proteome</keyword>
<evidence type="ECO:0000313" key="3">
    <source>
        <dbReference type="Proteomes" id="UP000188246"/>
    </source>
</evidence>
<organism evidence="2 3">
    <name type="scientific">Vagococcus penaei</name>
    <dbReference type="NCBI Taxonomy" id="633807"/>
    <lineage>
        <taxon>Bacteria</taxon>
        <taxon>Bacillati</taxon>
        <taxon>Bacillota</taxon>
        <taxon>Bacilli</taxon>
        <taxon>Lactobacillales</taxon>
        <taxon>Enterococcaceae</taxon>
        <taxon>Vagococcus</taxon>
    </lineage>
</organism>
<accession>A0A1Q2D6Y1</accession>
<dbReference type="InterPro" id="IPR052077">
    <property type="entry name" value="CcrZ_PhaseVar_Mediator"/>
</dbReference>
<dbReference type="STRING" id="633807.BW732_07580"/>
<sequence>MIFKFDNNWNLQPLKGDTGKAYKGIRDGEEVFLKRNSTPFLAALSREGLTPKLLWTKRTGNGDIVTAQEWLNGQQLSMIDMVENDEVIRILNHLHHSESLRSMLQRMGGHEKSAFDFLRDYVEDLPEALKTDEFLVRVFRYLEDHLPTYHSKYYVACHGDVMHKNWVQSEDGTVFLVDWDYSILSDPALDFGAILGCYLPISEWASWLERYGETPNENLIERVKWYAAINLLLQIKRSYLTKDQESFKNYVALLEKIELI</sequence>
<dbReference type="AlphaFoldDB" id="A0A1Q2D6Y1"/>